<sequence length="69" mass="7808">MVRTEAYGTNGWPSTCSVCIRAGDIKSATWSRPLFFLEESKGVFYLEVVMYLHYDGDVLFPRGRIGVIT</sequence>
<organism evidence="1 2">
    <name type="scientific">Caerostris extrusa</name>
    <name type="common">Bark spider</name>
    <name type="synonym">Caerostris bankana</name>
    <dbReference type="NCBI Taxonomy" id="172846"/>
    <lineage>
        <taxon>Eukaryota</taxon>
        <taxon>Metazoa</taxon>
        <taxon>Ecdysozoa</taxon>
        <taxon>Arthropoda</taxon>
        <taxon>Chelicerata</taxon>
        <taxon>Arachnida</taxon>
        <taxon>Araneae</taxon>
        <taxon>Araneomorphae</taxon>
        <taxon>Entelegynae</taxon>
        <taxon>Araneoidea</taxon>
        <taxon>Araneidae</taxon>
        <taxon>Caerostris</taxon>
    </lineage>
</organism>
<evidence type="ECO:0000313" key="1">
    <source>
        <dbReference type="EMBL" id="GIY53845.1"/>
    </source>
</evidence>
<name>A0AAV4U7U8_CAEEX</name>
<dbReference type="AlphaFoldDB" id="A0AAV4U7U8"/>
<dbReference type="EMBL" id="BPLR01012415">
    <property type="protein sequence ID" value="GIY53845.1"/>
    <property type="molecule type" value="Genomic_DNA"/>
</dbReference>
<dbReference type="Proteomes" id="UP001054945">
    <property type="component" value="Unassembled WGS sequence"/>
</dbReference>
<accession>A0AAV4U7U8</accession>
<evidence type="ECO:0000313" key="2">
    <source>
        <dbReference type="Proteomes" id="UP001054945"/>
    </source>
</evidence>
<gene>
    <name evidence="1" type="ORF">CEXT_329211</name>
</gene>
<keyword evidence="2" id="KW-1185">Reference proteome</keyword>
<comment type="caution">
    <text evidence="1">The sequence shown here is derived from an EMBL/GenBank/DDBJ whole genome shotgun (WGS) entry which is preliminary data.</text>
</comment>
<reference evidence="1 2" key="1">
    <citation type="submission" date="2021-06" db="EMBL/GenBank/DDBJ databases">
        <title>Caerostris extrusa draft genome.</title>
        <authorList>
            <person name="Kono N."/>
            <person name="Arakawa K."/>
        </authorList>
    </citation>
    <scope>NUCLEOTIDE SEQUENCE [LARGE SCALE GENOMIC DNA]</scope>
</reference>
<protein>
    <submittedName>
        <fullName evidence="1">Uncharacterized protein</fullName>
    </submittedName>
</protein>
<proteinExistence type="predicted"/>